<dbReference type="Pfam" id="PF03466">
    <property type="entry name" value="LysR_substrate"/>
    <property type="match status" value="1"/>
</dbReference>
<dbReference type="PANTHER" id="PTHR30346">
    <property type="entry name" value="TRANSCRIPTIONAL DUAL REGULATOR HCAR-RELATED"/>
    <property type="match status" value="1"/>
</dbReference>
<dbReference type="InterPro" id="IPR000847">
    <property type="entry name" value="LysR_HTH_N"/>
</dbReference>
<sequence length="305" mass="31664">MLAITIRQLEYATATARCGGVTAAASALNVSQPALSVALAQLEASLGQPLFIRTPGGRITPTSFGRIWLAEAQAQLDALTRLMAGDTPAAPVRLACFEDLAPTLLAPLITKLGAAAPEIALTVEVLPFEAMADGLRSGRIDLAITWDLGLDGSCDKTVLRQVQPHAICAATHPLAALAKRGAPLAAIAEHPLILADQGLSLGHMRALFSARDLPFTVAHRTASLDLMRSYAANGLGVGLSYTRPWGRRSSCGAKLATVTILDAGSEPIILARLAANALTPQAQRIAALIPGQFAATDSDPSDGET</sequence>
<dbReference type="GO" id="GO:0032993">
    <property type="term" value="C:protein-DNA complex"/>
    <property type="evidence" value="ECO:0007669"/>
    <property type="project" value="TreeGrafter"/>
</dbReference>
<feature type="domain" description="HTH lysR-type" evidence="5">
    <location>
        <begin position="4"/>
        <end position="62"/>
    </location>
</feature>
<dbReference type="Pfam" id="PF00126">
    <property type="entry name" value="HTH_1"/>
    <property type="match status" value="1"/>
</dbReference>
<proteinExistence type="inferred from homology"/>
<dbReference type="Gene3D" id="3.40.190.10">
    <property type="entry name" value="Periplasmic binding protein-like II"/>
    <property type="match status" value="2"/>
</dbReference>
<reference evidence="6 7" key="1">
    <citation type="submission" date="2020-02" db="EMBL/GenBank/DDBJ databases">
        <title>Rhodobacter translucens sp. nov., a novel bacterium isolated from activated sludge.</title>
        <authorList>
            <person name="Liu J."/>
        </authorList>
    </citation>
    <scope>NUCLEOTIDE SEQUENCE [LARGE SCALE GENOMIC DNA]</scope>
    <source>
        <strain evidence="6 7">HX-7-19</strain>
    </source>
</reference>
<evidence type="ECO:0000256" key="4">
    <source>
        <dbReference type="ARBA" id="ARBA00023163"/>
    </source>
</evidence>
<accession>A0A6M1UAT5</accession>
<dbReference type="InterPro" id="IPR036390">
    <property type="entry name" value="WH_DNA-bd_sf"/>
</dbReference>
<evidence type="ECO:0000256" key="3">
    <source>
        <dbReference type="ARBA" id="ARBA00023125"/>
    </source>
</evidence>
<dbReference type="GO" id="GO:0003677">
    <property type="term" value="F:DNA binding"/>
    <property type="evidence" value="ECO:0007669"/>
    <property type="project" value="UniProtKB-KW"/>
</dbReference>
<dbReference type="PROSITE" id="PS50931">
    <property type="entry name" value="HTH_LYSR"/>
    <property type="match status" value="1"/>
</dbReference>
<dbReference type="PANTHER" id="PTHR30346:SF0">
    <property type="entry name" value="HCA OPERON TRANSCRIPTIONAL ACTIVATOR HCAR"/>
    <property type="match status" value="1"/>
</dbReference>
<dbReference type="PRINTS" id="PR00039">
    <property type="entry name" value="HTHLYSR"/>
</dbReference>
<dbReference type="Gene3D" id="1.10.10.10">
    <property type="entry name" value="Winged helix-like DNA-binding domain superfamily/Winged helix DNA-binding domain"/>
    <property type="match status" value="1"/>
</dbReference>
<evidence type="ECO:0000256" key="1">
    <source>
        <dbReference type="ARBA" id="ARBA00009437"/>
    </source>
</evidence>
<evidence type="ECO:0000256" key="2">
    <source>
        <dbReference type="ARBA" id="ARBA00023015"/>
    </source>
</evidence>
<gene>
    <name evidence="6" type="ORF">G5V65_19620</name>
</gene>
<dbReference type="AlphaFoldDB" id="A0A6M1UAT5"/>
<evidence type="ECO:0000313" key="6">
    <source>
        <dbReference type="EMBL" id="NGQ93103.1"/>
    </source>
</evidence>
<dbReference type="SUPFAM" id="SSF53850">
    <property type="entry name" value="Periplasmic binding protein-like II"/>
    <property type="match status" value="1"/>
</dbReference>
<organism evidence="6 7">
    <name type="scientific">Paragemmobacter kunshanensis</name>
    <dbReference type="NCBI Taxonomy" id="2583234"/>
    <lineage>
        <taxon>Bacteria</taxon>
        <taxon>Pseudomonadati</taxon>
        <taxon>Pseudomonadota</taxon>
        <taxon>Alphaproteobacteria</taxon>
        <taxon>Rhodobacterales</taxon>
        <taxon>Paracoccaceae</taxon>
        <taxon>Paragemmobacter</taxon>
    </lineage>
</organism>
<comment type="similarity">
    <text evidence="1">Belongs to the LysR transcriptional regulatory family.</text>
</comment>
<dbReference type="RefSeq" id="WP_165053722.1">
    <property type="nucleotide sequence ID" value="NZ_JAALFE010000031.1"/>
</dbReference>
<dbReference type="SUPFAM" id="SSF46785">
    <property type="entry name" value="Winged helix' DNA-binding domain"/>
    <property type="match status" value="1"/>
</dbReference>
<dbReference type="Proteomes" id="UP000474758">
    <property type="component" value="Unassembled WGS sequence"/>
</dbReference>
<keyword evidence="2" id="KW-0805">Transcription regulation</keyword>
<name>A0A6M1UAT5_9RHOB</name>
<keyword evidence="4" id="KW-0804">Transcription</keyword>
<dbReference type="EMBL" id="JAALFE010000031">
    <property type="protein sequence ID" value="NGQ93103.1"/>
    <property type="molecule type" value="Genomic_DNA"/>
</dbReference>
<dbReference type="InterPro" id="IPR036388">
    <property type="entry name" value="WH-like_DNA-bd_sf"/>
</dbReference>
<evidence type="ECO:0000259" key="5">
    <source>
        <dbReference type="PROSITE" id="PS50931"/>
    </source>
</evidence>
<keyword evidence="7" id="KW-1185">Reference proteome</keyword>
<protein>
    <submittedName>
        <fullName evidence="6">LysR family transcriptional regulator</fullName>
    </submittedName>
</protein>
<evidence type="ECO:0000313" key="7">
    <source>
        <dbReference type="Proteomes" id="UP000474758"/>
    </source>
</evidence>
<comment type="caution">
    <text evidence="6">The sequence shown here is derived from an EMBL/GenBank/DDBJ whole genome shotgun (WGS) entry which is preliminary data.</text>
</comment>
<keyword evidence="3" id="KW-0238">DNA-binding</keyword>
<dbReference type="InterPro" id="IPR005119">
    <property type="entry name" value="LysR_subst-bd"/>
</dbReference>
<dbReference type="GO" id="GO:0003700">
    <property type="term" value="F:DNA-binding transcription factor activity"/>
    <property type="evidence" value="ECO:0007669"/>
    <property type="project" value="InterPro"/>
</dbReference>